<dbReference type="SUPFAM" id="SSF50129">
    <property type="entry name" value="GroES-like"/>
    <property type="match status" value="1"/>
</dbReference>
<comment type="caution">
    <text evidence="6">The sequence shown here is derived from an EMBL/GenBank/DDBJ whole genome shotgun (WGS) entry which is preliminary data.</text>
</comment>
<dbReference type="Gene3D" id="3.90.180.10">
    <property type="entry name" value="Medium-chain alcohol dehydrogenases, catalytic domain"/>
    <property type="match status" value="1"/>
</dbReference>
<evidence type="ECO:0000313" key="7">
    <source>
        <dbReference type="Proteomes" id="UP001265746"/>
    </source>
</evidence>
<dbReference type="InterPro" id="IPR011032">
    <property type="entry name" value="GroES-like_sf"/>
</dbReference>
<dbReference type="SUPFAM" id="SSF51735">
    <property type="entry name" value="NAD(P)-binding Rossmann-fold domains"/>
    <property type="match status" value="1"/>
</dbReference>
<evidence type="ECO:0000256" key="1">
    <source>
        <dbReference type="ARBA" id="ARBA00022857"/>
    </source>
</evidence>
<dbReference type="Pfam" id="PF00107">
    <property type="entry name" value="ADH_zinc_N"/>
    <property type="match status" value="1"/>
</dbReference>
<name>A0AAD9SDA5_PHOAM</name>
<dbReference type="EMBL" id="JAUJFL010000005">
    <property type="protein sequence ID" value="KAK2603293.1"/>
    <property type="molecule type" value="Genomic_DNA"/>
</dbReference>
<sequence>MKAPQAPPETMNAVMLQSVGDRNKLEFSESHPLPILEAGQILVKNSFTGINFVDIYLRTGHYPSASGYPLILGQEGAGTVISVAGFNPLELKPGERVVWIGNSGYAEYTAVNAGQISRIPDGISDQDAVAGHLAGMTALSLMQEAYPAKKGDTVLVHAAAGGVGSILCQLLKDEGVTVIATAGGPEKCTLVKGHGATHVIDYKDASKTTWIEQVLELTGGDGVNAVYDGIGKDTWQGSIQVTRRKGKVVFYGSASGPVPPLDLSKIRRGNISVIQPTLSNYITTREELDQYAQGILMRQLRGQLKVNVSQVYSLKEIAQAHKDMEERQSTGKLLLKL</sequence>
<dbReference type="Pfam" id="PF08240">
    <property type="entry name" value="ADH_N"/>
    <property type="match status" value="1"/>
</dbReference>
<protein>
    <recommendedName>
        <fullName evidence="4">Probable quinone oxidoreductase</fullName>
    </recommendedName>
    <alternativeName>
        <fullName evidence="3">NADPH:quinone reductase</fullName>
    </alternativeName>
</protein>
<dbReference type="PANTHER" id="PTHR48106">
    <property type="entry name" value="QUINONE OXIDOREDUCTASE PIG3-RELATED"/>
    <property type="match status" value="1"/>
</dbReference>
<dbReference type="CDD" id="cd05286">
    <property type="entry name" value="QOR2"/>
    <property type="match status" value="1"/>
</dbReference>
<dbReference type="GO" id="GO:0070402">
    <property type="term" value="F:NADPH binding"/>
    <property type="evidence" value="ECO:0007669"/>
    <property type="project" value="TreeGrafter"/>
</dbReference>
<dbReference type="PROSITE" id="PS01162">
    <property type="entry name" value="QOR_ZETA_CRYSTAL"/>
    <property type="match status" value="1"/>
</dbReference>
<dbReference type="InterPro" id="IPR013149">
    <property type="entry name" value="ADH-like_C"/>
</dbReference>
<dbReference type="InterPro" id="IPR036291">
    <property type="entry name" value="NAD(P)-bd_dom_sf"/>
</dbReference>
<keyword evidence="1" id="KW-0521">NADP</keyword>
<dbReference type="Proteomes" id="UP001265746">
    <property type="component" value="Unassembled WGS sequence"/>
</dbReference>
<keyword evidence="7" id="KW-1185">Reference proteome</keyword>
<evidence type="ECO:0000259" key="5">
    <source>
        <dbReference type="SMART" id="SM00829"/>
    </source>
</evidence>
<dbReference type="InterPro" id="IPR002364">
    <property type="entry name" value="Quin_OxRdtase/zeta-crystal_CS"/>
</dbReference>
<dbReference type="Gene3D" id="3.40.50.720">
    <property type="entry name" value="NAD(P)-binding Rossmann-like Domain"/>
    <property type="match status" value="1"/>
</dbReference>
<dbReference type="PANTHER" id="PTHR48106:SF13">
    <property type="entry name" value="QUINONE OXIDOREDUCTASE-RELATED"/>
    <property type="match status" value="1"/>
</dbReference>
<evidence type="ECO:0000256" key="4">
    <source>
        <dbReference type="ARBA" id="ARBA00070796"/>
    </source>
</evidence>
<proteinExistence type="predicted"/>
<dbReference type="InterPro" id="IPR047618">
    <property type="entry name" value="QOR-like"/>
</dbReference>
<evidence type="ECO:0000256" key="2">
    <source>
        <dbReference type="ARBA" id="ARBA00023002"/>
    </source>
</evidence>
<accession>A0AAD9SDA5</accession>
<reference evidence="6" key="1">
    <citation type="submission" date="2023-06" db="EMBL/GenBank/DDBJ databases">
        <authorList>
            <person name="Noh H."/>
        </authorList>
    </citation>
    <scope>NUCLEOTIDE SEQUENCE</scope>
    <source>
        <strain evidence="6">DUCC20226</strain>
    </source>
</reference>
<evidence type="ECO:0000313" key="6">
    <source>
        <dbReference type="EMBL" id="KAK2603293.1"/>
    </source>
</evidence>
<dbReference type="AlphaFoldDB" id="A0AAD9SDA5"/>
<dbReference type="FunFam" id="3.40.50.720:FF:000053">
    <property type="entry name" value="Quinone oxidoreductase 1"/>
    <property type="match status" value="1"/>
</dbReference>
<organism evidence="6 7">
    <name type="scientific">Phomopsis amygdali</name>
    <name type="common">Fusicoccum amygdali</name>
    <dbReference type="NCBI Taxonomy" id="1214568"/>
    <lineage>
        <taxon>Eukaryota</taxon>
        <taxon>Fungi</taxon>
        <taxon>Dikarya</taxon>
        <taxon>Ascomycota</taxon>
        <taxon>Pezizomycotina</taxon>
        <taxon>Sordariomycetes</taxon>
        <taxon>Sordariomycetidae</taxon>
        <taxon>Diaporthales</taxon>
        <taxon>Diaporthaceae</taxon>
        <taxon>Diaporthe</taxon>
    </lineage>
</organism>
<keyword evidence="2" id="KW-0560">Oxidoreductase</keyword>
<evidence type="ECO:0000256" key="3">
    <source>
        <dbReference type="ARBA" id="ARBA00043088"/>
    </source>
</evidence>
<dbReference type="InterPro" id="IPR020843">
    <property type="entry name" value="ER"/>
</dbReference>
<dbReference type="InterPro" id="IPR013154">
    <property type="entry name" value="ADH-like_N"/>
</dbReference>
<dbReference type="GO" id="GO:0008270">
    <property type="term" value="F:zinc ion binding"/>
    <property type="evidence" value="ECO:0007669"/>
    <property type="project" value="InterPro"/>
</dbReference>
<gene>
    <name evidence="6" type="ORF">N8I77_009759</name>
</gene>
<dbReference type="GO" id="GO:0003960">
    <property type="term" value="F:quinone reductase (NADPH) activity"/>
    <property type="evidence" value="ECO:0007669"/>
    <property type="project" value="InterPro"/>
</dbReference>
<dbReference type="SMART" id="SM00829">
    <property type="entry name" value="PKS_ER"/>
    <property type="match status" value="1"/>
</dbReference>
<dbReference type="GO" id="GO:0005829">
    <property type="term" value="C:cytosol"/>
    <property type="evidence" value="ECO:0007669"/>
    <property type="project" value="TreeGrafter"/>
</dbReference>
<dbReference type="GO" id="GO:0035925">
    <property type="term" value="F:mRNA 3'-UTR AU-rich region binding"/>
    <property type="evidence" value="ECO:0007669"/>
    <property type="project" value="TreeGrafter"/>
</dbReference>
<feature type="domain" description="Enoyl reductase (ER)" evidence="5">
    <location>
        <begin position="20"/>
        <end position="335"/>
    </location>
</feature>